<sequence length="263" mass="26595">MPAEVRRPGAALVTGGGRRIGAEIARAVARRGQAVAVHHLRSSAEAEGVADEIRRAGGAASAVAADLATADGPAALVAHAAATVGPLTTLVNNASIFEHDGIGALDADLWGRQMAVNLRAPVFLIEAFAAQLPPGAQACVVNIIDQRALRPTADFLSYTLAKCALLTATETLAKALAPRIRVVAVGPGPTLPNGWQDADAFARQQASTPLARGPSPAEIAEAVVYLLGAENVTGVMIPVDGGQHLVGPADDGGPSLAESARGA</sequence>
<evidence type="ECO:0000256" key="1">
    <source>
        <dbReference type="ARBA" id="ARBA00006484"/>
    </source>
</evidence>
<name>A0ABW4KAH4_9HYPH</name>
<dbReference type="RefSeq" id="WP_378800433.1">
    <property type="nucleotide sequence ID" value="NZ_JBHUER010000010.1"/>
</dbReference>
<dbReference type="SUPFAM" id="SSF51735">
    <property type="entry name" value="NAD(P)-binding Rossmann-fold domains"/>
    <property type="match status" value="1"/>
</dbReference>
<dbReference type="PRINTS" id="PR00081">
    <property type="entry name" value="GDHRDH"/>
</dbReference>
<dbReference type="PANTHER" id="PTHR43639:SF1">
    <property type="entry name" value="SHORT-CHAIN DEHYDROGENASE_REDUCTASE FAMILY PROTEIN"/>
    <property type="match status" value="1"/>
</dbReference>
<keyword evidence="2" id="KW-0560">Oxidoreductase</keyword>
<dbReference type="Pfam" id="PF00106">
    <property type="entry name" value="adh_short"/>
    <property type="match status" value="1"/>
</dbReference>
<dbReference type="EMBL" id="JBHUER010000010">
    <property type="protein sequence ID" value="MFD1704373.1"/>
    <property type="molecule type" value="Genomic_DNA"/>
</dbReference>
<accession>A0ABW4KAH4</accession>
<proteinExistence type="inferred from homology"/>
<dbReference type="NCBIfam" id="NF006597">
    <property type="entry name" value="PRK09134.1"/>
    <property type="match status" value="1"/>
</dbReference>
<comment type="similarity">
    <text evidence="1">Belongs to the short-chain dehydrogenases/reductases (SDR) family.</text>
</comment>
<evidence type="ECO:0000313" key="4">
    <source>
        <dbReference type="Proteomes" id="UP001597308"/>
    </source>
</evidence>
<comment type="caution">
    <text evidence="3">The sequence shown here is derived from an EMBL/GenBank/DDBJ whole genome shotgun (WGS) entry which is preliminary data.</text>
</comment>
<dbReference type="PANTHER" id="PTHR43639">
    <property type="entry name" value="OXIDOREDUCTASE, SHORT-CHAIN DEHYDROGENASE/REDUCTASE FAMILY (AFU_ORTHOLOGUE AFUA_5G02870)"/>
    <property type="match status" value="1"/>
</dbReference>
<reference evidence="4" key="1">
    <citation type="journal article" date="2019" name="Int. J. Syst. Evol. Microbiol.">
        <title>The Global Catalogue of Microorganisms (GCM) 10K type strain sequencing project: providing services to taxonomists for standard genome sequencing and annotation.</title>
        <authorList>
            <consortium name="The Broad Institute Genomics Platform"/>
            <consortium name="The Broad Institute Genome Sequencing Center for Infectious Disease"/>
            <person name="Wu L."/>
            <person name="Ma J."/>
        </authorList>
    </citation>
    <scope>NUCLEOTIDE SEQUENCE [LARGE SCALE GENOMIC DNA]</scope>
    <source>
        <strain evidence="4">KCTC 23707</strain>
    </source>
</reference>
<dbReference type="Gene3D" id="3.40.50.720">
    <property type="entry name" value="NAD(P)-binding Rossmann-like Domain"/>
    <property type="match status" value="1"/>
</dbReference>
<dbReference type="Proteomes" id="UP001597308">
    <property type="component" value="Unassembled WGS sequence"/>
</dbReference>
<evidence type="ECO:0000256" key="2">
    <source>
        <dbReference type="ARBA" id="ARBA00023002"/>
    </source>
</evidence>
<dbReference type="InterPro" id="IPR002347">
    <property type="entry name" value="SDR_fam"/>
</dbReference>
<gene>
    <name evidence="3" type="ORF">ACFSCV_15300</name>
</gene>
<dbReference type="InterPro" id="IPR036291">
    <property type="entry name" value="NAD(P)-bd_dom_sf"/>
</dbReference>
<keyword evidence="4" id="KW-1185">Reference proteome</keyword>
<protein>
    <submittedName>
        <fullName evidence="3">SDR family oxidoreductase</fullName>
    </submittedName>
</protein>
<evidence type="ECO:0000313" key="3">
    <source>
        <dbReference type="EMBL" id="MFD1704373.1"/>
    </source>
</evidence>
<organism evidence="3 4">
    <name type="scientific">Methylopila henanensis</name>
    <dbReference type="NCBI Taxonomy" id="873516"/>
    <lineage>
        <taxon>Bacteria</taxon>
        <taxon>Pseudomonadati</taxon>
        <taxon>Pseudomonadota</taxon>
        <taxon>Alphaproteobacteria</taxon>
        <taxon>Hyphomicrobiales</taxon>
        <taxon>Methylopilaceae</taxon>
        <taxon>Methylopila</taxon>
    </lineage>
</organism>